<dbReference type="AlphaFoldDB" id="A0A7J5BQC6"/>
<keyword evidence="1" id="KW-0812">Transmembrane</keyword>
<feature type="transmembrane region" description="Helical" evidence="1">
    <location>
        <begin position="12"/>
        <end position="32"/>
    </location>
</feature>
<feature type="transmembrane region" description="Helical" evidence="1">
    <location>
        <begin position="38"/>
        <end position="59"/>
    </location>
</feature>
<dbReference type="RefSeq" id="WP_158040956.1">
    <property type="nucleotide sequence ID" value="NZ_JACCFV010000001.1"/>
</dbReference>
<comment type="caution">
    <text evidence="2">The sequence shown here is derived from an EMBL/GenBank/DDBJ whole genome shotgun (WGS) entry which is preliminary data.</text>
</comment>
<sequence length="152" mass="16561">MVRYRERVWPSVWFFVAGALVIPAVILVFTPINRTVGAMIAIALYVLVVAALVASSPVVEVSDRILRVGSARMPLAVTGDVTAYTTRADARRAAGPGLDARAWLCLRGWAGTSARVDVADPHDPVPYWLFSTRHPERLRDAIVAGRAEPRAE</sequence>
<name>A0A7J5BQC6_9MICO</name>
<dbReference type="Pfam" id="PF11292">
    <property type="entry name" value="DUF3093"/>
    <property type="match status" value="1"/>
</dbReference>
<keyword evidence="1" id="KW-0472">Membrane</keyword>
<evidence type="ECO:0000313" key="3">
    <source>
        <dbReference type="Proteomes" id="UP000467240"/>
    </source>
</evidence>
<keyword evidence="1" id="KW-1133">Transmembrane helix</keyword>
<evidence type="ECO:0000313" key="2">
    <source>
        <dbReference type="EMBL" id="KAB1656008.1"/>
    </source>
</evidence>
<dbReference type="InterPro" id="IPR021443">
    <property type="entry name" value="DUF3093"/>
</dbReference>
<dbReference type="OrthoDB" id="3217020at2"/>
<proteinExistence type="predicted"/>
<organism evidence="2 3">
    <name type="scientific">Pseudoclavibacter chungangensis</name>
    <dbReference type="NCBI Taxonomy" id="587635"/>
    <lineage>
        <taxon>Bacteria</taxon>
        <taxon>Bacillati</taxon>
        <taxon>Actinomycetota</taxon>
        <taxon>Actinomycetes</taxon>
        <taxon>Micrococcales</taxon>
        <taxon>Microbacteriaceae</taxon>
        <taxon>Pseudoclavibacter</taxon>
    </lineage>
</organism>
<dbReference type="Proteomes" id="UP000467240">
    <property type="component" value="Unassembled WGS sequence"/>
</dbReference>
<protein>
    <submittedName>
        <fullName evidence="2">DUF3093 domain-containing protein</fullName>
    </submittedName>
</protein>
<reference evidence="2 3" key="1">
    <citation type="submission" date="2019-09" db="EMBL/GenBank/DDBJ databases">
        <title>Phylogeny of genus Pseudoclavibacter and closely related genus.</title>
        <authorList>
            <person name="Li Y."/>
        </authorList>
    </citation>
    <scope>NUCLEOTIDE SEQUENCE [LARGE SCALE GENOMIC DNA]</scope>
    <source>
        <strain evidence="2 3">DSM 23821</strain>
    </source>
</reference>
<evidence type="ECO:0000256" key="1">
    <source>
        <dbReference type="SAM" id="Phobius"/>
    </source>
</evidence>
<gene>
    <name evidence="2" type="ORF">F8O01_11235</name>
</gene>
<accession>A0A7J5BQC6</accession>
<keyword evidence="3" id="KW-1185">Reference proteome</keyword>
<dbReference type="EMBL" id="WBJZ01000013">
    <property type="protein sequence ID" value="KAB1656008.1"/>
    <property type="molecule type" value="Genomic_DNA"/>
</dbReference>